<evidence type="ECO:0000313" key="3">
    <source>
        <dbReference type="EMBL" id="ERJ05247.1"/>
    </source>
</evidence>
<dbReference type="eggNOG" id="arCOG11844">
    <property type="taxonomic scope" value="Archaea"/>
</dbReference>
<evidence type="ECO:0000313" key="4">
    <source>
        <dbReference type="Proteomes" id="UP000003861"/>
    </source>
</evidence>
<dbReference type="EMBL" id="HF571520">
    <property type="protein sequence ID" value="CCQ32181.1"/>
    <property type="molecule type" value="Genomic_DNA"/>
</dbReference>
<reference evidence="3 4" key="2">
    <citation type="journal article" date="2013" name="PLoS ONE">
        <title>INDIGO - INtegrated Data Warehouse of MIcrobial GenOmes with Examples from the Red Sea Extremophiles.</title>
        <authorList>
            <person name="Alam I."/>
            <person name="Antunes A."/>
            <person name="Kamau A.A."/>
            <person name="Ba Alawi W."/>
            <person name="Kalkatawi M."/>
            <person name="Stingl U."/>
            <person name="Bajic V.B."/>
        </authorList>
    </citation>
    <scope>NUCLEOTIDE SEQUENCE [LARGE SCALE GENOMIC DNA]</scope>
    <source>
        <strain evidence="3 4">SARL4B</strain>
    </source>
</reference>
<protein>
    <submittedName>
        <fullName evidence="3">Uncharacterized protein</fullName>
    </submittedName>
</protein>
<reference evidence="3 4" key="1">
    <citation type="journal article" date="2011" name="J. Bacteriol.">
        <title>Genome sequence of Halorhabdus tiamatea, the first archaeon isolated from a deep-sea anoxic brine lake.</title>
        <authorList>
            <person name="Antunes A."/>
            <person name="Alam I."/>
            <person name="Bajic V.B."/>
            <person name="Stingl U."/>
        </authorList>
    </citation>
    <scope>NUCLEOTIDE SEQUENCE [LARGE SCALE GENOMIC DNA]</scope>
    <source>
        <strain evidence="3 4">SARL4B</strain>
    </source>
</reference>
<organism evidence="3 4">
    <name type="scientific">Halorhabdus tiamatea SARL4B</name>
    <dbReference type="NCBI Taxonomy" id="1033806"/>
    <lineage>
        <taxon>Archaea</taxon>
        <taxon>Methanobacteriati</taxon>
        <taxon>Methanobacteriota</taxon>
        <taxon>Stenosarchaea group</taxon>
        <taxon>Halobacteria</taxon>
        <taxon>Halobacteriales</taxon>
        <taxon>Haloarculaceae</taxon>
        <taxon>Halorhabdus</taxon>
    </lineage>
</organism>
<evidence type="ECO:0000313" key="5">
    <source>
        <dbReference type="Proteomes" id="UP000015381"/>
    </source>
</evidence>
<evidence type="ECO:0000256" key="1">
    <source>
        <dbReference type="SAM" id="Phobius"/>
    </source>
</evidence>
<dbReference type="GeneID" id="23798633"/>
<dbReference type="KEGG" id="hti:HTIA_0029"/>
<proteinExistence type="predicted"/>
<reference evidence="2 5" key="3">
    <citation type="journal article" date="2014" name="Environ. Microbiol.">
        <title>Halorhabdus tiamatea: proteogenomics and glycosidase activity measurements identify the first cultivated euryarchaeon from a deep-sea anoxic brine lake as potential polysaccharide degrader.</title>
        <authorList>
            <person name="Werner J."/>
            <person name="Ferrer M."/>
            <person name="Michel G."/>
            <person name="Mann A.J."/>
            <person name="Huang S."/>
            <person name="Juarez S."/>
            <person name="Ciordia S."/>
            <person name="Albar J.P."/>
            <person name="Alcaide M."/>
            <person name="La Cono V."/>
            <person name="Yakimov M.M."/>
            <person name="Antunes A."/>
            <person name="Taborda M."/>
            <person name="Da Costa M.S."/>
            <person name="Amann R.I."/>
            <person name="Gloeckner F.O."/>
            <person name="Golyshina O.V."/>
            <person name="Golyshin P.N."/>
            <person name="Teeling H."/>
        </authorList>
    </citation>
    <scope>NUCLEOTIDE SEQUENCE [LARGE SCALE GENOMIC DNA]</scope>
    <source>
        <strain evidence="5">SARL4B</strain>
        <strain evidence="2">Type strain: SARL4B</strain>
    </source>
</reference>
<dbReference type="RefSeq" id="WP_008525268.1">
    <property type="nucleotide sequence ID" value="NC_021921.1"/>
</dbReference>
<keyword evidence="1" id="KW-0812">Transmembrane</keyword>
<keyword evidence="1" id="KW-1133">Transmembrane helix</keyword>
<keyword evidence="1" id="KW-0472">Membrane</keyword>
<dbReference type="EMBL" id="AFNT02000039">
    <property type="protein sequence ID" value="ERJ05247.1"/>
    <property type="molecule type" value="Genomic_DNA"/>
</dbReference>
<dbReference type="Proteomes" id="UP000015381">
    <property type="component" value="Chromosome I"/>
</dbReference>
<dbReference type="HOGENOM" id="CLU_1544178_0_0_2"/>
<gene>
    <name evidence="3" type="ORF">HLRTI_002759</name>
    <name evidence="2" type="ORF">HTIA_0029</name>
</gene>
<dbReference type="AlphaFoldDB" id="F7PI73"/>
<dbReference type="Proteomes" id="UP000003861">
    <property type="component" value="Unassembled WGS sequence"/>
</dbReference>
<feature type="transmembrane region" description="Helical" evidence="1">
    <location>
        <begin position="81"/>
        <end position="103"/>
    </location>
</feature>
<evidence type="ECO:0000313" key="2">
    <source>
        <dbReference type="EMBL" id="CCQ32181.1"/>
    </source>
</evidence>
<keyword evidence="5" id="KW-1185">Reference proteome</keyword>
<name>F7PI73_9EURY</name>
<sequence>MDRSERALSSLLGEEEPLRETWRVDTVTRGFEFSPPGLGGSETVGLTDQRLVWLDDELETVDLADVTSVGINSVGQSPTSMLLVVGPIAVVFGVITSLLLWLFTSLPSIVTLAPVGLGVLALVAAFVGSRFQDPADVERQYYLDVKTVETTIQVYATESTVRAMNERVSAALE</sequence>
<dbReference type="STRING" id="1033806.HTIA_0029"/>
<dbReference type="OrthoDB" id="241941at2157"/>
<feature type="transmembrane region" description="Helical" evidence="1">
    <location>
        <begin position="109"/>
        <end position="129"/>
    </location>
</feature>
<accession>F7PI73</accession>